<reference evidence="2 3" key="1">
    <citation type="submission" date="2019-01" db="EMBL/GenBank/DDBJ databases">
        <title>Insights into ecological role of a new deltaproteobacterial order Candidatus Sinidesulfobacterales (Sva0485) by metagenomics and metatranscriptomics.</title>
        <authorList>
            <person name="Tan S."/>
            <person name="Liu J."/>
            <person name="Fang Y."/>
            <person name="Hedlund B."/>
            <person name="Lian Z.-H."/>
            <person name="Huang L.-Y."/>
            <person name="Li J.-T."/>
            <person name="Huang L.-N."/>
            <person name="Li W.-J."/>
            <person name="Jiang H.-C."/>
            <person name="Dong H.-L."/>
            <person name="Shu W.-S."/>
        </authorList>
    </citation>
    <scope>NUCLEOTIDE SEQUENCE [LARGE SCALE GENOMIC DNA]</scope>
    <source>
        <strain evidence="2">AP4</strain>
    </source>
</reference>
<accession>A0A520XDS1</accession>
<keyword evidence="1" id="KW-0732">Signal</keyword>
<evidence type="ECO:0000256" key="1">
    <source>
        <dbReference type="SAM" id="SignalP"/>
    </source>
</evidence>
<evidence type="ECO:0000313" key="2">
    <source>
        <dbReference type="EMBL" id="RZV39276.1"/>
    </source>
</evidence>
<dbReference type="EMBL" id="SHMQ01000011">
    <property type="protein sequence ID" value="RZV39276.1"/>
    <property type="molecule type" value="Genomic_DNA"/>
</dbReference>
<comment type="caution">
    <text evidence="2">The sequence shown here is derived from an EMBL/GenBank/DDBJ whole genome shotgun (WGS) entry which is preliminary data.</text>
</comment>
<protein>
    <recommendedName>
        <fullName evidence="4">Penicillin-binding protein activator LpoB</fullName>
    </recommendedName>
</protein>
<name>A0A520XDS1_9DELT</name>
<dbReference type="AlphaFoldDB" id="A0A520XDS1"/>
<feature type="signal peptide" evidence="1">
    <location>
        <begin position="1"/>
        <end position="27"/>
    </location>
</feature>
<gene>
    <name evidence="2" type="ORF">EVJ48_04930</name>
</gene>
<proteinExistence type="predicted"/>
<sequence length="166" mass="18550">MKKMFIFLEMSLFVVLLSACATMVVNSDNSRLQKNGSYLVAVFKNFTETPHAGLRVSSMIDSIMASKGYKTYNTSEILKSNGNNKNIDKLIRRAKRKDIEYVISGTVNEFRYKTGIEGEPAVGISIFVYNTSDGKLVWSSTGSATGWSNQSRTTILQNLINRLIDK</sequence>
<dbReference type="Gene3D" id="3.40.50.10610">
    <property type="entry name" value="ABC-type transport auxiliary lipoprotein component"/>
    <property type="match status" value="1"/>
</dbReference>
<feature type="chain" id="PRO_5022160734" description="Penicillin-binding protein activator LpoB" evidence="1">
    <location>
        <begin position="28"/>
        <end position="166"/>
    </location>
</feature>
<evidence type="ECO:0000313" key="3">
    <source>
        <dbReference type="Proteomes" id="UP000322454"/>
    </source>
</evidence>
<dbReference type="PROSITE" id="PS51257">
    <property type="entry name" value="PROKAR_LIPOPROTEIN"/>
    <property type="match status" value="1"/>
</dbReference>
<dbReference type="Proteomes" id="UP000322454">
    <property type="component" value="Unassembled WGS sequence"/>
</dbReference>
<organism evidence="2 3">
    <name type="scientific">Candidatus Acidulodesulfobacterium acidiphilum</name>
    <dbReference type="NCBI Taxonomy" id="2597224"/>
    <lineage>
        <taxon>Bacteria</taxon>
        <taxon>Deltaproteobacteria</taxon>
        <taxon>Candidatus Acidulodesulfobacterales</taxon>
        <taxon>Candidatus Acidulodesulfobacterium</taxon>
    </lineage>
</organism>
<evidence type="ECO:0008006" key="4">
    <source>
        <dbReference type="Google" id="ProtNLM"/>
    </source>
</evidence>